<proteinExistence type="predicted"/>
<protein>
    <submittedName>
        <fullName evidence="1">Uncharacterized protein</fullName>
    </submittedName>
</protein>
<gene>
    <name evidence="1" type="ORF">BDR25DRAFT_352356</name>
</gene>
<organism evidence="1 2">
    <name type="scientific">Lindgomyces ingoldianus</name>
    <dbReference type="NCBI Taxonomy" id="673940"/>
    <lineage>
        <taxon>Eukaryota</taxon>
        <taxon>Fungi</taxon>
        <taxon>Dikarya</taxon>
        <taxon>Ascomycota</taxon>
        <taxon>Pezizomycotina</taxon>
        <taxon>Dothideomycetes</taxon>
        <taxon>Pleosporomycetidae</taxon>
        <taxon>Pleosporales</taxon>
        <taxon>Lindgomycetaceae</taxon>
        <taxon>Lindgomyces</taxon>
    </lineage>
</organism>
<evidence type="ECO:0000313" key="1">
    <source>
        <dbReference type="EMBL" id="KAF2473895.1"/>
    </source>
</evidence>
<keyword evidence="2" id="KW-1185">Reference proteome</keyword>
<comment type="caution">
    <text evidence="1">The sequence shown here is derived from an EMBL/GenBank/DDBJ whole genome shotgun (WGS) entry which is preliminary data.</text>
</comment>
<reference evidence="1" key="1">
    <citation type="journal article" date="2020" name="Stud. Mycol.">
        <title>101 Dothideomycetes genomes: a test case for predicting lifestyles and emergence of pathogens.</title>
        <authorList>
            <person name="Haridas S."/>
            <person name="Albert R."/>
            <person name="Binder M."/>
            <person name="Bloem J."/>
            <person name="Labutti K."/>
            <person name="Salamov A."/>
            <person name="Andreopoulos B."/>
            <person name="Baker S."/>
            <person name="Barry K."/>
            <person name="Bills G."/>
            <person name="Bluhm B."/>
            <person name="Cannon C."/>
            <person name="Castanera R."/>
            <person name="Culley D."/>
            <person name="Daum C."/>
            <person name="Ezra D."/>
            <person name="Gonzalez J."/>
            <person name="Henrissat B."/>
            <person name="Kuo A."/>
            <person name="Liang C."/>
            <person name="Lipzen A."/>
            <person name="Lutzoni F."/>
            <person name="Magnuson J."/>
            <person name="Mondo S."/>
            <person name="Nolan M."/>
            <person name="Ohm R."/>
            <person name="Pangilinan J."/>
            <person name="Park H.-J."/>
            <person name="Ramirez L."/>
            <person name="Alfaro M."/>
            <person name="Sun H."/>
            <person name="Tritt A."/>
            <person name="Yoshinaga Y."/>
            <person name="Zwiers L.-H."/>
            <person name="Turgeon B."/>
            <person name="Goodwin S."/>
            <person name="Spatafora J."/>
            <person name="Crous P."/>
            <person name="Grigoriev I."/>
        </authorList>
    </citation>
    <scope>NUCLEOTIDE SEQUENCE</scope>
    <source>
        <strain evidence="1">ATCC 200398</strain>
    </source>
</reference>
<sequence>MDSLLLIFFELWSSFKKEASRSLKASLIADSKANRNGKSKDTIVEMSWDLGVLCINSDVHLSVVPRGIRIGYKSVVIFASAGFLSTELEDARSEGLMIKGVSQQLFNSPINTRLPNLPSLTSLAANETSGSLLTSRPKMHSKIVATAYFKTTPGYIGKKP</sequence>
<dbReference type="Proteomes" id="UP000799755">
    <property type="component" value="Unassembled WGS sequence"/>
</dbReference>
<dbReference type="EMBL" id="MU003499">
    <property type="protein sequence ID" value="KAF2473895.1"/>
    <property type="molecule type" value="Genomic_DNA"/>
</dbReference>
<evidence type="ECO:0000313" key="2">
    <source>
        <dbReference type="Proteomes" id="UP000799755"/>
    </source>
</evidence>
<accession>A0ACB6R471</accession>
<name>A0ACB6R471_9PLEO</name>